<accession>A0A6A6TCK6</accession>
<dbReference type="EMBL" id="MU004329">
    <property type="protein sequence ID" value="KAF2657057.1"/>
    <property type="molecule type" value="Genomic_DNA"/>
</dbReference>
<dbReference type="SUPFAM" id="SSF56024">
    <property type="entry name" value="Phospholipase D/nuclease"/>
    <property type="match status" value="2"/>
</dbReference>
<feature type="compositionally biased region" description="Polar residues" evidence="1">
    <location>
        <begin position="233"/>
        <end position="244"/>
    </location>
</feature>
<feature type="domain" description="PLD phosphodiesterase" evidence="2">
    <location>
        <begin position="445"/>
        <end position="467"/>
    </location>
</feature>
<dbReference type="PANTHER" id="PTHR21248">
    <property type="entry name" value="CARDIOLIPIN SYNTHASE"/>
    <property type="match status" value="1"/>
</dbReference>
<feature type="region of interest" description="Disordered" evidence="1">
    <location>
        <begin position="223"/>
        <end position="251"/>
    </location>
</feature>
<evidence type="ECO:0000313" key="4">
    <source>
        <dbReference type="Proteomes" id="UP000799324"/>
    </source>
</evidence>
<dbReference type="AlphaFoldDB" id="A0A6A6TCK6"/>
<dbReference type="PANTHER" id="PTHR21248:SF11">
    <property type="entry name" value="PLD PHOSPHODIESTERASE DOMAIN-CONTAINING PROTEIN"/>
    <property type="match status" value="1"/>
</dbReference>
<dbReference type="PROSITE" id="PS50035">
    <property type="entry name" value="PLD"/>
    <property type="match status" value="2"/>
</dbReference>
<dbReference type="GO" id="GO:0030572">
    <property type="term" value="F:phosphatidyltransferase activity"/>
    <property type="evidence" value="ECO:0007669"/>
    <property type="project" value="UniProtKB-ARBA"/>
</dbReference>
<organism evidence="3 4">
    <name type="scientific">Lophiostoma macrostomum CBS 122681</name>
    <dbReference type="NCBI Taxonomy" id="1314788"/>
    <lineage>
        <taxon>Eukaryota</taxon>
        <taxon>Fungi</taxon>
        <taxon>Dikarya</taxon>
        <taxon>Ascomycota</taxon>
        <taxon>Pezizomycotina</taxon>
        <taxon>Dothideomycetes</taxon>
        <taxon>Pleosporomycetidae</taxon>
        <taxon>Pleosporales</taxon>
        <taxon>Lophiostomataceae</taxon>
        <taxon>Lophiostoma</taxon>
    </lineage>
</organism>
<dbReference type="InterPro" id="IPR025202">
    <property type="entry name" value="PLD-like_dom"/>
</dbReference>
<dbReference type="Pfam" id="PF13091">
    <property type="entry name" value="PLDc_2"/>
    <property type="match status" value="1"/>
</dbReference>
<dbReference type="SMART" id="SM00155">
    <property type="entry name" value="PLDc"/>
    <property type="match status" value="2"/>
</dbReference>
<dbReference type="Gene3D" id="3.30.870.10">
    <property type="entry name" value="Endonuclease Chain A"/>
    <property type="match status" value="2"/>
</dbReference>
<dbReference type="GO" id="GO:0032049">
    <property type="term" value="P:cardiolipin biosynthetic process"/>
    <property type="evidence" value="ECO:0007669"/>
    <property type="project" value="UniProtKB-ARBA"/>
</dbReference>
<proteinExistence type="predicted"/>
<dbReference type="InterPro" id="IPR001736">
    <property type="entry name" value="PLipase_D/transphosphatidylase"/>
</dbReference>
<feature type="domain" description="PLD phosphodiesterase" evidence="2">
    <location>
        <begin position="167"/>
        <end position="194"/>
    </location>
</feature>
<gene>
    <name evidence="3" type="ORF">K491DRAFT_691427</name>
</gene>
<dbReference type="CDD" id="cd00138">
    <property type="entry name" value="PLDc_SF"/>
    <property type="match status" value="1"/>
</dbReference>
<evidence type="ECO:0000256" key="1">
    <source>
        <dbReference type="SAM" id="MobiDB-lite"/>
    </source>
</evidence>
<keyword evidence="4" id="KW-1185">Reference proteome</keyword>
<name>A0A6A6TCK6_9PLEO</name>
<evidence type="ECO:0000313" key="3">
    <source>
        <dbReference type="EMBL" id="KAF2657057.1"/>
    </source>
</evidence>
<dbReference type="OrthoDB" id="2958217at2759"/>
<evidence type="ECO:0000259" key="2">
    <source>
        <dbReference type="PROSITE" id="PS50035"/>
    </source>
</evidence>
<sequence>MNGTSAHASRTHITSLFTSSLNSSSKANSRDDPNYYVPNTQSLITSSTVHSFATGTGSRLYDSLTPVLKSTNSELILVTCFWARSPTLSTLSSVLRHLSEKAIHRGTDKIRVRLCFSSLSLFQKLFHKQSTDGQYYSPDVWEKKLGLPPPGELTGLDLTIKSVFVLPFSVMHPKFMIIDRRIVVLPSCNISWEEWFEGYLTLSGAITDQFLNFYSAFWDRKSPRSSTPSTTPIQKSTANPSVVTRDTGAGAGTELQIPHSHGYNMAFFHPFSAASFVPTIFLPSPHHRNPRFSPFISLDKSITRAPPTPLNLFILTLLEKAEHTIRIQTPNLTSPPVLSALLRALERGVHVKILTSERLMVLEQLVTAGTTTKRCINRLIKRYERLLLSTSSTPSSRRPRTRDTDEEAAIAALPIHPGNLQISYFAPVNGPKKRGREGGEPQQSHLKMLIVDSEILVLGSGNLDRASWFTSQELGIAVLDDAVTQRVGNCVDEGMKGRSRCVFDSVEG</sequence>
<protein>
    <submittedName>
        <fullName evidence="3">Phospholipase D/nuclease</fullName>
    </submittedName>
</protein>
<dbReference type="Proteomes" id="UP000799324">
    <property type="component" value="Unassembled WGS sequence"/>
</dbReference>
<reference evidence="3" key="1">
    <citation type="journal article" date="2020" name="Stud. Mycol.">
        <title>101 Dothideomycetes genomes: a test case for predicting lifestyles and emergence of pathogens.</title>
        <authorList>
            <person name="Haridas S."/>
            <person name="Albert R."/>
            <person name="Binder M."/>
            <person name="Bloem J."/>
            <person name="Labutti K."/>
            <person name="Salamov A."/>
            <person name="Andreopoulos B."/>
            <person name="Baker S."/>
            <person name="Barry K."/>
            <person name="Bills G."/>
            <person name="Bluhm B."/>
            <person name="Cannon C."/>
            <person name="Castanera R."/>
            <person name="Culley D."/>
            <person name="Daum C."/>
            <person name="Ezra D."/>
            <person name="Gonzalez J."/>
            <person name="Henrissat B."/>
            <person name="Kuo A."/>
            <person name="Liang C."/>
            <person name="Lipzen A."/>
            <person name="Lutzoni F."/>
            <person name="Magnuson J."/>
            <person name="Mondo S."/>
            <person name="Nolan M."/>
            <person name="Ohm R."/>
            <person name="Pangilinan J."/>
            <person name="Park H.-J."/>
            <person name="Ramirez L."/>
            <person name="Alfaro M."/>
            <person name="Sun H."/>
            <person name="Tritt A."/>
            <person name="Yoshinaga Y."/>
            <person name="Zwiers L.-H."/>
            <person name="Turgeon B."/>
            <person name="Goodwin S."/>
            <person name="Spatafora J."/>
            <person name="Crous P."/>
            <person name="Grigoriev I."/>
        </authorList>
    </citation>
    <scope>NUCLEOTIDE SEQUENCE</scope>
    <source>
        <strain evidence="3">CBS 122681</strain>
    </source>
</reference>